<reference evidence="2 3" key="1">
    <citation type="submission" date="2021-06" db="EMBL/GenBank/DDBJ databases">
        <title>Faecalicatena sp. nov. isolated from porcine feces.</title>
        <authorList>
            <person name="Oh B.S."/>
            <person name="Lee J.H."/>
        </authorList>
    </citation>
    <scope>NUCLEOTIDE SEQUENCE [LARGE SCALE GENOMIC DNA]</scope>
    <source>
        <strain evidence="2 3">AGMB00832</strain>
    </source>
</reference>
<dbReference type="RefSeq" id="WP_216244145.1">
    <property type="nucleotide sequence ID" value="NZ_JABACJ020000019.1"/>
</dbReference>
<name>A0ABS6D7R6_9FIRM</name>
<feature type="transmembrane region" description="Helical" evidence="1">
    <location>
        <begin position="43"/>
        <end position="63"/>
    </location>
</feature>
<keyword evidence="1" id="KW-1133">Transmembrane helix</keyword>
<feature type="transmembrane region" description="Helical" evidence="1">
    <location>
        <begin position="370"/>
        <end position="394"/>
    </location>
</feature>
<feature type="transmembrane region" description="Helical" evidence="1">
    <location>
        <begin position="189"/>
        <end position="207"/>
    </location>
</feature>
<accession>A0ABS6D7R6</accession>
<keyword evidence="1" id="KW-0812">Transmembrane</keyword>
<keyword evidence="1" id="KW-0472">Membrane</keyword>
<dbReference type="EMBL" id="JABACJ020000019">
    <property type="protein sequence ID" value="MBU3877529.1"/>
    <property type="molecule type" value="Genomic_DNA"/>
</dbReference>
<feature type="transmembrane region" description="Helical" evidence="1">
    <location>
        <begin position="159"/>
        <end position="177"/>
    </location>
</feature>
<keyword evidence="3" id="KW-1185">Reference proteome</keyword>
<feature type="transmembrane region" description="Helical" evidence="1">
    <location>
        <begin position="337"/>
        <end position="364"/>
    </location>
</feature>
<feature type="transmembrane region" description="Helical" evidence="1">
    <location>
        <begin position="305"/>
        <end position="325"/>
    </location>
</feature>
<organism evidence="2 3">
    <name type="scientific">Faecalicatena faecalis</name>
    <dbReference type="NCBI Taxonomy" id="2726362"/>
    <lineage>
        <taxon>Bacteria</taxon>
        <taxon>Bacillati</taxon>
        <taxon>Bacillota</taxon>
        <taxon>Clostridia</taxon>
        <taxon>Lachnospirales</taxon>
        <taxon>Lachnospiraceae</taxon>
        <taxon>Faecalicatena</taxon>
    </lineage>
</organism>
<evidence type="ECO:0000256" key="1">
    <source>
        <dbReference type="SAM" id="Phobius"/>
    </source>
</evidence>
<feature type="transmembrane region" description="Helical" evidence="1">
    <location>
        <begin position="219"/>
        <end position="245"/>
    </location>
</feature>
<sequence length="431" mass="48982">MKSKLKIMYLAGLAVCVWLLVFAADYAQVYQKHGHIPANTVEHEAYTTGIVLLCTGVMFFLIWCQWEWYRKNIWNGWSVEKLLLVLIGFVLLGEIVRQLIMVPFMGSSRTDIWLKIAPLQLSVTYPRFITYWLIINVFYPVSLILSAKVWTRTYGKNRFLCFSLWNILLSSLAYIQLERCWDGDVVRTLFAGGVIFLTYVYCSYVYFFRGYIVNGKRWAFNSIAMGIGMFCVGAFMAGTHISYFWERVGGFYRGEQIYGYTGHLVRELMLEASFAGPMRRVPVFLDDWLINTYAANPIWVLLKEYGWLAAIGYLCVTAAAIWLVIRLCKGIQGSGLRVYVFCSACMLVVRWGAGLAMSFSLLPIQKTFSLMPFCGAYGLYDVCLLGTCLLGCAVKQKSKRHSLAPKCKLGSLIDHRKGGEYDGTAFTDGDI</sequence>
<proteinExistence type="predicted"/>
<feature type="transmembrane region" description="Helical" evidence="1">
    <location>
        <begin position="83"/>
        <end position="105"/>
    </location>
</feature>
<dbReference type="Proteomes" id="UP000723714">
    <property type="component" value="Unassembled WGS sequence"/>
</dbReference>
<evidence type="ECO:0000313" key="2">
    <source>
        <dbReference type="EMBL" id="MBU3877529.1"/>
    </source>
</evidence>
<comment type="caution">
    <text evidence="2">The sequence shown here is derived from an EMBL/GenBank/DDBJ whole genome shotgun (WGS) entry which is preliminary data.</text>
</comment>
<gene>
    <name evidence="2" type="ORF">HGO97_017130</name>
</gene>
<evidence type="ECO:0000313" key="3">
    <source>
        <dbReference type="Proteomes" id="UP000723714"/>
    </source>
</evidence>
<protein>
    <submittedName>
        <fullName evidence="2">Uncharacterized protein</fullName>
    </submittedName>
</protein>
<feature type="transmembrane region" description="Helical" evidence="1">
    <location>
        <begin position="125"/>
        <end position="147"/>
    </location>
</feature>